<organism evidence="2 3">
    <name type="scientific">Erysipelothrix inopinata</name>
    <dbReference type="NCBI Taxonomy" id="225084"/>
    <lineage>
        <taxon>Bacteria</taxon>
        <taxon>Bacillati</taxon>
        <taxon>Bacillota</taxon>
        <taxon>Erysipelotrichia</taxon>
        <taxon>Erysipelotrichales</taxon>
        <taxon>Erysipelotrichaceae</taxon>
        <taxon>Erysipelothrix</taxon>
    </lineage>
</organism>
<dbReference type="InterPro" id="IPR016130">
    <property type="entry name" value="Tyr_Pase_AS"/>
</dbReference>
<name>A0A7G9RW96_9FIRM</name>
<evidence type="ECO:0000313" key="3">
    <source>
        <dbReference type="Proteomes" id="UP000515928"/>
    </source>
</evidence>
<sequence length="342" mass="39527">MNKQLVESFHLDDDKSILCLSQEVEEEYKVFYLNSNNPEDMDQLVEVSREMRLVFDTNKQESKRSYYAWQNGDDYRIFADRILKVDGMFNFRDIGGYPAMDNKTVQWGRLYRGDHLFNLDDSGLEFVEGLKIDTIIDLRSDAELLEYPNKSIGKATRTLHLDPKAHAAELSAALMDGNSKPTKNQNSETLKRYHDEMSKQQITFVNDEHCKKVFGTMLHEIANNPKDNYYIHCRGGKDRTGYALMLIEGLLGVPVEYMVYDYILTNTARKNKNIAYWNKFYGITKDISTANTLYGIFAAVDDFIIASINEIMTHYGGFESYVLNELGLTFEEVTKIRSNFLE</sequence>
<reference evidence="2 3" key="1">
    <citation type="submission" date="2020-08" db="EMBL/GenBank/DDBJ databases">
        <title>Genome sequence of Erysipelothrix inopinata DSM 15511T.</title>
        <authorList>
            <person name="Hyun D.-W."/>
            <person name="Bae J.-W."/>
        </authorList>
    </citation>
    <scope>NUCLEOTIDE SEQUENCE [LARGE SCALE GENOMIC DNA]</scope>
    <source>
        <strain evidence="2 3">DSM 15511</strain>
    </source>
</reference>
<proteinExistence type="inferred from homology"/>
<dbReference type="InterPro" id="IPR026893">
    <property type="entry name" value="Tyr/Ser_Pase_IphP-type"/>
</dbReference>
<accession>A0A7G9RW96</accession>
<evidence type="ECO:0000256" key="1">
    <source>
        <dbReference type="ARBA" id="ARBA00009580"/>
    </source>
</evidence>
<dbReference type="Gene3D" id="3.90.190.10">
    <property type="entry name" value="Protein tyrosine phosphatase superfamily"/>
    <property type="match status" value="1"/>
</dbReference>
<dbReference type="GO" id="GO:0004721">
    <property type="term" value="F:phosphoprotein phosphatase activity"/>
    <property type="evidence" value="ECO:0007669"/>
    <property type="project" value="InterPro"/>
</dbReference>
<keyword evidence="3" id="KW-1185">Reference proteome</keyword>
<dbReference type="PANTHER" id="PTHR31126:SF1">
    <property type="entry name" value="TYROSINE SPECIFIC PROTEIN PHOSPHATASES DOMAIN-CONTAINING PROTEIN"/>
    <property type="match status" value="1"/>
</dbReference>
<dbReference type="RefSeq" id="WP_187533005.1">
    <property type="nucleotide sequence ID" value="NZ_CBCSHU010000002.1"/>
</dbReference>
<gene>
    <name evidence="2" type="ORF">H9L01_05620</name>
</gene>
<dbReference type="InterPro" id="IPR029021">
    <property type="entry name" value="Prot-tyrosine_phosphatase-like"/>
</dbReference>
<dbReference type="Proteomes" id="UP000515928">
    <property type="component" value="Chromosome"/>
</dbReference>
<dbReference type="Pfam" id="PF13350">
    <property type="entry name" value="Y_phosphatase3"/>
    <property type="match status" value="1"/>
</dbReference>
<dbReference type="AlphaFoldDB" id="A0A7G9RW96"/>
<dbReference type="PANTHER" id="PTHR31126">
    <property type="entry name" value="TYROSINE-PROTEIN PHOSPHATASE"/>
    <property type="match status" value="1"/>
</dbReference>
<evidence type="ECO:0000313" key="2">
    <source>
        <dbReference type="EMBL" id="QNN59871.1"/>
    </source>
</evidence>
<dbReference type="PROSITE" id="PS00383">
    <property type="entry name" value="TYR_PHOSPHATASE_1"/>
    <property type="match status" value="1"/>
</dbReference>
<dbReference type="EMBL" id="CP060715">
    <property type="protein sequence ID" value="QNN59871.1"/>
    <property type="molecule type" value="Genomic_DNA"/>
</dbReference>
<dbReference type="KEGG" id="eio:H9L01_05620"/>
<comment type="similarity">
    <text evidence="1">Belongs to the protein-tyrosine phosphatase family.</text>
</comment>
<dbReference type="SUPFAM" id="SSF52799">
    <property type="entry name" value="(Phosphotyrosine protein) phosphatases II"/>
    <property type="match status" value="1"/>
</dbReference>
<protein>
    <submittedName>
        <fullName evidence="2">Tyrosine-protein phosphatase</fullName>
    </submittedName>
</protein>